<keyword evidence="3 6" id="KW-0012">Acyltransferase</keyword>
<evidence type="ECO:0000313" key="7">
    <source>
        <dbReference type="Proteomes" id="UP001595528"/>
    </source>
</evidence>
<dbReference type="SMART" id="SM00563">
    <property type="entry name" value="PlsC"/>
    <property type="match status" value="1"/>
</dbReference>
<sequence length="250" mass="28078">MTWLRALLFNLCFYLSTAGFCIAYLPLLWSDRRILVRGMDRWNRLVNWLLRRIVGLRHEVRGLEHLPAGPCIVAAKHQSAWDTMMFHSLLDDPALVMKKELLRIPLYGTYARRVGMIPVDRSAGATALRDMLRVARACADAGRPIVIFPEGTRVAPGERRRLQAGIAALYDRLDLPVVPVALNSGLFWGRKAFMKRPGTILMEFLPPIPAGLKRPEFIALLEAAIQDGSDRLAMEARVGIEAENPAKTEL</sequence>
<evidence type="ECO:0000313" key="6">
    <source>
        <dbReference type="EMBL" id="MFC3230033.1"/>
    </source>
</evidence>
<evidence type="ECO:0000259" key="5">
    <source>
        <dbReference type="SMART" id="SM00563"/>
    </source>
</evidence>
<keyword evidence="2" id="KW-0808">Transferase</keyword>
<dbReference type="SUPFAM" id="SSF69593">
    <property type="entry name" value="Glycerol-3-phosphate (1)-acyltransferase"/>
    <property type="match status" value="1"/>
</dbReference>
<feature type="transmembrane region" description="Helical" evidence="4">
    <location>
        <begin position="6"/>
        <end position="29"/>
    </location>
</feature>
<accession>A0ABV7L615</accession>
<evidence type="ECO:0000256" key="2">
    <source>
        <dbReference type="ARBA" id="ARBA00022679"/>
    </source>
</evidence>
<feature type="domain" description="Phospholipid/glycerol acyltransferase" evidence="5">
    <location>
        <begin position="71"/>
        <end position="185"/>
    </location>
</feature>
<gene>
    <name evidence="6" type="ORF">ACFOGJ_22470</name>
</gene>
<dbReference type="Pfam" id="PF01553">
    <property type="entry name" value="Acyltransferase"/>
    <property type="match status" value="1"/>
</dbReference>
<reference evidence="7" key="1">
    <citation type="journal article" date="2019" name="Int. J. Syst. Evol. Microbiol.">
        <title>The Global Catalogue of Microorganisms (GCM) 10K type strain sequencing project: providing services to taxonomists for standard genome sequencing and annotation.</title>
        <authorList>
            <consortium name="The Broad Institute Genomics Platform"/>
            <consortium name="The Broad Institute Genome Sequencing Center for Infectious Disease"/>
            <person name="Wu L."/>
            <person name="Ma J."/>
        </authorList>
    </citation>
    <scope>NUCLEOTIDE SEQUENCE [LARGE SCALE GENOMIC DNA]</scope>
    <source>
        <strain evidence="7">KCTC 42964</strain>
    </source>
</reference>
<dbReference type="RefSeq" id="WP_379904814.1">
    <property type="nucleotide sequence ID" value="NZ_JBHRTR010000036.1"/>
</dbReference>
<keyword evidence="4" id="KW-0812">Transmembrane</keyword>
<dbReference type="EMBL" id="JBHRTR010000036">
    <property type="protein sequence ID" value="MFC3230033.1"/>
    <property type="molecule type" value="Genomic_DNA"/>
</dbReference>
<dbReference type="InterPro" id="IPR002123">
    <property type="entry name" value="Plipid/glycerol_acylTrfase"/>
</dbReference>
<dbReference type="Proteomes" id="UP001595528">
    <property type="component" value="Unassembled WGS sequence"/>
</dbReference>
<dbReference type="CDD" id="cd07989">
    <property type="entry name" value="LPLAT_AGPAT-like"/>
    <property type="match status" value="1"/>
</dbReference>
<comment type="caution">
    <text evidence="6">The sequence shown here is derived from an EMBL/GenBank/DDBJ whole genome shotgun (WGS) entry which is preliminary data.</text>
</comment>
<name>A0ABV7L615_9PROT</name>
<dbReference type="PANTHER" id="PTHR10434">
    <property type="entry name" value="1-ACYL-SN-GLYCEROL-3-PHOSPHATE ACYLTRANSFERASE"/>
    <property type="match status" value="1"/>
</dbReference>
<evidence type="ECO:0000256" key="4">
    <source>
        <dbReference type="SAM" id="Phobius"/>
    </source>
</evidence>
<proteinExistence type="predicted"/>
<protein>
    <submittedName>
        <fullName evidence="6">Lysophospholipid acyltransferase family protein</fullName>
    </submittedName>
</protein>
<keyword evidence="7" id="KW-1185">Reference proteome</keyword>
<evidence type="ECO:0000256" key="3">
    <source>
        <dbReference type="ARBA" id="ARBA00023315"/>
    </source>
</evidence>
<comment type="pathway">
    <text evidence="1">Lipid metabolism.</text>
</comment>
<keyword evidence="4" id="KW-1133">Transmembrane helix</keyword>
<dbReference type="GO" id="GO:0016746">
    <property type="term" value="F:acyltransferase activity"/>
    <property type="evidence" value="ECO:0007669"/>
    <property type="project" value="UniProtKB-KW"/>
</dbReference>
<keyword evidence="4" id="KW-0472">Membrane</keyword>
<evidence type="ECO:0000256" key="1">
    <source>
        <dbReference type="ARBA" id="ARBA00005189"/>
    </source>
</evidence>
<dbReference type="PANTHER" id="PTHR10434:SF40">
    <property type="entry name" value="1-ACYL-SN-GLYCEROL-3-PHOSPHATE ACYLTRANSFERASE"/>
    <property type="match status" value="1"/>
</dbReference>
<organism evidence="6 7">
    <name type="scientific">Marinibaculum pumilum</name>
    <dbReference type="NCBI Taxonomy" id="1766165"/>
    <lineage>
        <taxon>Bacteria</taxon>
        <taxon>Pseudomonadati</taxon>
        <taxon>Pseudomonadota</taxon>
        <taxon>Alphaproteobacteria</taxon>
        <taxon>Rhodospirillales</taxon>
        <taxon>Rhodospirillaceae</taxon>
        <taxon>Marinibaculum</taxon>
    </lineage>
</organism>